<evidence type="ECO:0000313" key="3">
    <source>
        <dbReference type="EMBL" id="SZF04575.1"/>
    </source>
</evidence>
<feature type="region of interest" description="Disordered" evidence="1">
    <location>
        <begin position="1"/>
        <end position="23"/>
    </location>
</feature>
<dbReference type="InterPro" id="IPR013103">
    <property type="entry name" value="RVT_2"/>
</dbReference>
<accession>A0A383UYB7</accession>
<reference evidence="3 4" key="1">
    <citation type="submission" date="2017-11" db="EMBL/GenBank/DDBJ databases">
        <authorList>
            <person name="Kracher B."/>
        </authorList>
    </citation>
    <scope>NUCLEOTIDE SEQUENCE [LARGE SCALE GENOMIC DNA]</scope>
    <source>
        <strain evidence="3 4">RACE1</strain>
    </source>
</reference>
<dbReference type="Pfam" id="PF07727">
    <property type="entry name" value="RVT_2"/>
    <property type="match status" value="1"/>
</dbReference>
<dbReference type="Proteomes" id="UP000275772">
    <property type="component" value="Unassembled WGS sequence"/>
</dbReference>
<gene>
    <name evidence="3" type="ORF">BLGHR1_15372</name>
</gene>
<name>A0A383UYB7_BLUHO</name>
<dbReference type="VEuPathDB" id="FungiDB:BLGHR1_15372"/>
<feature type="domain" description="Reverse transcriptase Ty1/copia-type" evidence="2">
    <location>
        <begin position="139"/>
        <end position="252"/>
    </location>
</feature>
<proteinExistence type="predicted"/>
<evidence type="ECO:0000313" key="4">
    <source>
        <dbReference type="Proteomes" id="UP000275772"/>
    </source>
</evidence>
<organism evidence="3 4">
    <name type="scientific">Blumeria hordei</name>
    <name type="common">Barley powdery mildew</name>
    <name type="synonym">Blumeria graminis f. sp. hordei</name>
    <dbReference type="NCBI Taxonomy" id="2867405"/>
    <lineage>
        <taxon>Eukaryota</taxon>
        <taxon>Fungi</taxon>
        <taxon>Dikarya</taxon>
        <taxon>Ascomycota</taxon>
        <taxon>Pezizomycotina</taxon>
        <taxon>Leotiomycetes</taxon>
        <taxon>Erysiphales</taxon>
        <taxon>Erysiphaceae</taxon>
        <taxon>Blumeria</taxon>
    </lineage>
</organism>
<dbReference type="AlphaFoldDB" id="A0A383UYB7"/>
<feature type="compositionally biased region" description="Polar residues" evidence="1">
    <location>
        <begin position="1"/>
        <end position="13"/>
    </location>
</feature>
<sequence length="348" mass="39990">MSGNLSKPNNFPSSEVRPSRSTRSTGNYLIFSSIHSEKSTTDFHAAFQSSVQQKGKIHRKDLPPLPRFWSDLNTHSLGKEFKNAGKLEWDLLHETKTFFFHPMPRDQATSKPLSLTWAFAYNRAYVFAEICSHITIMILRQPKALYGLRRSPLLWQKELSSTFKTLDLDQSIEESCIYFNNTLFVFFLILYLFQQFITQLRSKYDLTDRGTLSSFLGVRIIRDRIQKELWLTQDSYIDLVANAFNLADDNSMQDCPFHLPPAETFAKGYFIRLFGRAIAWSAKKQNAATTSSTEAELLAFTFTAKELISTLRLLQNISIKLDQPIPQIECDNKQTIRLASSDIPKICL</sequence>
<dbReference type="CDD" id="cd09272">
    <property type="entry name" value="RNase_HI_RT_Ty1"/>
    <property type="match status" value="1"/>
</dbReference>
<protein>
    <recommendedName>
        <fullName evidence="2">Reverse transcriptase Ty1/copia-type domain-containing protein</fullName>
    </recommendedName>
</protein>
<evidence type="ECO:0000256" key="1">
    <source>
        <dbReference type="SAM" id="MobiDB-lite"/>
    </source>
</evidence>
<dbReference type="EMBL" id="UNSH01000067">
    <property type="protein sequence ID" value="SZF04575.1"/>
    <property type="molecule type" value="Genomic_DNA"/>
</dbReference>
<evidence type="ECO:0000259" key="2">
    <source>
        <dbReference type="Pfam" id="PF07727"/>
    </source>
</evidence>